<evidence type="ECO:0000313" key="2">
    <source>
        <dbReference type="EMBL" id="SFG94149.1"/>
    </source>
</evidence>
<proteinExistence type="predicted"/>
<dbReference type="STRING" id="582675.SAMN05192565_11863"/>
<protein>
    <recommendedName>
        <fullName evidence="4">MxaH protein</fullName>
    </recommendedName>
</protein>
<keyword evidence="3" id="KW-1185">Reference proteome</keyword>
<evidence type="ECO:0000313" key="3">
    <source>
        <dbReference type="Proteomes" id="UP000199229"/>
    </source>
</evidence>
<dbReference type="PROSITE" id="PS51257">
    <property type="entry name" value="PROKAR_LIPOPROTEIN"/>
    <property type="match status" value="1"/>
</dbReference>
<sequence>MKRRVTWRRPVLALGIPLWLAACDRPEEAAKARPETEDGTVVATKSDADVPPWLSPTDPMEPARWLASRELGRPAPEVGSQADHLRHSLARAKQVFIEDPRMVANRTVQLGQMLTEAGMPEPYADLLDGLEAVAAVTTRKQLYGEMCQQYYNTRRQGVDRATALARLTERYAAQGSGDDKAGPPPASGDAPGPAPGTAR</sequence>
<dbReference type="EMBL" id="FOPM01000018">
    <property type="protein sequence ID" value="SFG94149.1"/>
    <property type="molecule type" value="Genomic_DNA"/>
</dbReference>
<evidence type="ECO:0008006" key="4">
    <source>
        <dbReference type="Google" id="ProtNLM"/>
    </source>
</evidence>
<feature type="region of interest" description="Disordered" evidence="1">
    <location>
        <begin position="169"/>
        <end position="199"/>
    </location>
</feature>
<feature type="region of interest" description="Disordered" evidence="1">
    <location>
        <begin position="29"/>
        <end position="58"/>
    </location>
</feature>
<reference evidence="3" key="1">
    <citation type="submission" date="2016-10" db="EMBL/GenBank/DDBJ databases">
        <authorList>
            <person name="Varghese N."/>
            <person name="Submissions S."/>
        </authorList>
    </citation>
    <scope>NUCLEOTIDE SEQUENCE [LARGE SCALE GENOMIC DNA]</scope>
    <source>
        <strain evidence="3">Gh-105</strain>
    </source>
</reference>
<evidence type="ECO:0000256" key="1">
    <source>
        <dbReference type="SAM" id="MobiDB-lite"/>
    </source>
</evidence>
<gene>
    <name evidence="2" type="ORF">SAMN05192565_11863</name>
</gene>
<name>A0A1I2W0G6_9HYPH</name>
<accession>A0A1I2W0G6</accession>
<dbReference type="RefSeq" id="WP_244528789.1">
    <property type="nucleotide sequence ID" value="NZ_FOPM01000018.1"/>
</dbReference>
<dbReference type="AlphaFoldDB" id="A0A1I2W0G6"/>
<organism evidence="2 3">
    <name type="scientific">Methylobacterium gossipiicola</name>
    <dbReference type="NCBI Taxonomy" id="582675"/>
    <lineage>
        <taxon>Bacteria</taxon>
        <taxon>Pseudomonadati</taxon>
        <taxon>Pseudomonadota</taxon>
        <taxon>Alphaproteobacteria</taxon>
        <taxon>Hyphomicrobiales</taxon>
        <taxon>Methylobacteriaceae</taxon>
        <taxon>Methylobacterium</taxon>
    </lineage>
</organism>
<dbReference type="Proteomes" id="UP000199229">
    <property type="component" value="Unassembled WGS sequence"/>
</dbReference>
<feature type="compositionally biased region" description="Low complexity" evidence="1">
    <location>
        <begin position="187"/>
        <end position="199"/>
    </location>
</feature>